<sequence length="150" mass="17400">MRDDLLKYCVVCRQWIGDPRHHKQHIKKTHADIWKRYLDMLTAAALKWGRVPSAGALGLPSTVWYRMMDVEDQETEFFRHLLPSYDEKRVREDGEKDRPSKYPKPDGKDKGQVKSNTRKGVLARSEVTTGPILRGFEHEANGETGFHHQS</sequence>
<keyword evidence="3" id="KW-1185">Reference proteome</keyword>
<dbReference type="Proteomes" id="UP000604046">
    <property type="component" value="Unassembled WGS sequence"/>
</dbReference>
<dbReference type="EMBL" id="CAJNDS010001779">
    <property type="protein sequence ID" value="CAE7278808.1"/>
    <property type="molecule type" value="Genomic_DNA"/>
</dbReference>
<evidence type="ECO:0000256" key="1">
    <source>
        <dbReference type="SAM" id="MobiDB-lite"/>
    </source>
</evidence>
<reference evidence="2" key="1">
    <citation type="submission" date="2021-02" db="EMBL/GenBank/DDBJ databases">
        <authorList>
            <person name="Dougan E. K."/>
            <person name="Rhodes N."/>
            <person name="Thang M."/>
            <person name="Chan C."/>
        </authorList>
    </citation>
    <scope>NUCLEOTIDE SEQUENCE</scope>
</reference>
<evidence type="ECO:0000313" key="2">
    <source>
        <dbReference type="EMBL" id="CAE7278808.1"/>
    </source>
</evidence>
<feature type="compositionally biased region" description="Basic and acidic residues" evidence="1">
    <location>
        <begin position="88"/>
        <end position="112"/>
    </location>
</feature>
<protein>
    <submittedName>
        <fullName evidence="2">Uncharacterized protein</fullName>
    </submittedName>
</protein>
<proteinExistence type="predicted"/>
<organism evidence="2 3">
    <name type="scientific">Symbiodinium natans</name>
    <dbReference type="NCBI Taxonomy" id="878477"/>
    <lineage>
        <taxon>Eukaryota</taxon>
        <taxon>Sar</taxon>
        <taxon>Alveolata</taxon>
        <taxon>Dinophyceae</taxon>
        <taxon>Suessiales</taxon>
        <taxon>Symbiodiniaceae</taxon>
        <taxon>Symbiodinium</taxon>
    </lineage>
</organism>
<accession>A0A812NAN4</accession>
<feature type="region of interest" description="Disordered" evidence="1">
    <location>
        <begin position="88"/>
        <end position="150"/>
    </location>
</feature>
<gene>
    <name evidence="2" type="ORF">SNAT2548_LOCUS14788</name>
</gene>
<name>A0A812NAN4_9DINO</name>
<dbReference type="AlphaFoldDB" id="A0A812NAN4"/>
<evidence type="ECO:0000313" key="3">
    <source>
        <dbReference type="Proteomes" id="UP000604046"/>
    </source>
</evidence>
<comment type="caution">
    <text evidence="2">The sequence shown here is derived from an EMBL/GenBank/DDBJ whole genome shotgun (WGS) entry which is preliminary data.</text>
</comment>